<reference evidence="8" key="1">
    <citation type="submission" date="2017-02" db="EMBL/GenBank/DDBJ databases">
        <title>Delineation of Paenibacillus larvae strains originating from foulbrood outbreaks.</title>
        <authorList>
            <person name="Beims H."/>
            <person name="Bunk B."/>
            <person name="Sproeer C."/>
            <person name="Mohr K.I."/>
            <person name="Pradella S."/>
            <person name="Guenther G."/>
            <person name="Rohde M."/>
            <person name="von der Ohe W."/>
            <person name="Steinert M."/>
        </authorList>
    </citation>
    <scope>NUCLEOTIDE SEQUENCE [LARGE SCALE GENOMIC DNA]</scope>
    <source>
        <strain evidence="8">Eric_III</strain>
        <plasmid evidence="8">Plasmid unnamed2</plasmid>
    </source>
</reference>
<organism evidence="7 8">
    <name type="scientific">Paenibacillus larvae subsp. larvae</name>
    <dbReference type="NCBI Taxonomy" id="147375"/>
    <lineage>
        <taxon>Bacteria</taxon>
        <taxon>Bacillati</taxon>
        <taxon>Bacillota</taxon>
        <taxon>Bacilli</taxon>
        <taxon>Bacillales</taxon>
        <taxon>Paenibacillaceae</taxon>
        <taxon>Paenibacillus</taxon>
    </lineage>
</organism>
<dbReference type="PROSITE" id="PS51898">
    <property type="entry name" value="TYR_RECOMBINASE"/>
    <property type="match status" value="1"/>
</dbReference>
<dbReference type="AlphaFoldDB" id="A0A2L1UK73"/>
<dbReference type="EMBL" id="CP019657">
    <property type="protein sequence ID" value="AVF28954.1"/>
    <property type="molecule type" value="Genomic_DNA"/>
</dbReference>
<dbReference type="InterPro" id="IPR013762">
    <property type="entry name" value="Integrase-like_cat_sf"/>
</dbReference>
<accession>A0A2L1UK73</accession>
<evidence type="ECO:0000256" key="1">
    <source>
        <dbReference type="ARBA" id="ARBA00008857"/>
    </source>
</evidence>
<sequence length="311" mass="36281">MNVIPFPEYIPILEEYLKKLSNKDESTIDSYMRILRKFTDWMSERPGSRGKFQPGMLTRTALETYLTEMEVNGYSISHRNRVKSVVGNFGNWLMEEKGLIRKNPAQGIVIPPQPQMAPRMLSADQRYVLKNLIERDGEQRSAAIFALGYWAGCRPSDVSWLLMDNVYVGPKIGRIKVGHKGRKIRELDLRNEVRRELFEYINGPGRKFPESKFVFTSQRSDRFTESGIHQWLEKIKSRATKDEWELIQDVTFHDLRHDFAHRAREAGWDLEEIAFYLGHVTNKGTPAIQTTVRYTQPSMEQINRKLKEVRG</sequence>
<keyword evidence="7" id="KW-0614">Plasmid</keyword>
<keyword evidence="2 4" id="KW-0238">DNA-binding</keyword>
<dbReference type="InterPro" id="IPR050090">
    <property type="entry name" value="Tyrosine_recombinase_XerCD"/>
</dbReference>
<dbReference type="InterPro" id="IPR011010">
    <property type="entry name" value="DNA_brk_join_enz"/>
</dbReference>
<evidence type="ECO:0000313" key="7">
    <source>
        <dbReference type="EMBL" id="AVF28954.1"/>
    </source>
</evidence>
<evidence type="ECO:0000259" key="5">
    <source>
        <dbReference type="PROSITE" id="PS51898"/>
    </source>
</evidence>
<evidence type="ECO:0000256" key="4">
    <source>
        <dbReference type="PROSITE-ProRule" id="PRU01248"/>
    </source>
</evidence>
<name>A0A2L1UK73_9BACL</name>
<dbReference type="GeneID" id="64221109"/>
<dbReference type="Gene3D" id="1.10.443.10">
    <property type="entry name" value="Intergrase catalytic core"/>
    <property type="match status" value="1"/>
</dbReference>
<dbReference type="SUPFAM" id="SSF56349">
    <property type="entry name" value="DNA breaking-rejoining enzymes"/>
    <property type="match status" value="1"/>
</dbReference>
<dbReference type="CDD" id="cd00397">
    <property type="entry name" value="DNA_BRE_C"/>
    <property type="match status" value="1"/>
</dbReference>
<dbReference type="RefSeq" id="WP_197336710.1">
    <property type="nucleotide sequence ID" value="NZ_CP019657.1"/>
</dbReference>
<comment type="similarity">
    <text evidence="1">Belongs to the 'phage' integrase family.</text>
</comment>
<geneLocation type="plasmid" evidence="7">
    <name>unnamed2</name>
</geneLocation>
<dbReference type="InterPro" id="IPR002104">
    <property type="entry name" value="Integrase_catalytic"/>
</dbReference>
<dbReference type="Pfam" id="PF00589">
    <property type="entry name" value="Phage_integrase"/>
    <property type="match status" value="1"/>
</dbReference>
<gene>
    <name evidence="7" type="ORF">ERICIII_04953</name>
</gene>
<evidence type="ECO:0000256" key="3">
    <source>
        <dbReference type="ARBA" id="ARBA00023172"/>
    </source>
</evidence>
<dbReference type="PANTHER" id="PTHR30349:SF64">
    <property type="entry name" value="PROPHAGE INTEGRASE INTD-RELATED"/>
    <property type="match status" value="1"/>
</dbReference>
<dbReference type="PANTHER" id="PTHR30349">
    <property type="entry name" value="PHAGE INTEGRASE-RELATED"/>
    <property type="match status" value="1"/>
</dbReference>
<evidence type="ECO:0000313" key="8">
    <source>
        <dbReference type="Proteomes" id="UP000239833"/>
    </source>
</evidence>
<feature type="domain" description="Core-binding (CB)" evidence="6">
    <location>
        <begin position="7"/>
        <end position="94"/>
    </location>
</feature>
<dbReference type="InterPro" id="IPR010998">
    <property type="entry name" value="Integrase_recombinase_N"/>
</dbReference>
<dbReference type="PROSITE" id="PS51900">
    <property type="entry name" value="CB"/>
    <property type="match status" value="1"/>
</dbReference>
<dbReference type="Proteomes" id="UP000239833">
    <property type="component" value="Plasmid unnamed2"/>
</dbReference>
<dbReference type="GO" id="GO:0006310">
    <property type="term" value="P:DNA recombination"/>
    <property type="evidence" value="ECO:0007669"/>
    <property type="project" value="UniProtKB-KW"/>
</dbReference>
<dbReference type="Gene3D" id="1.10.150.130">
    <property type="match status" value="1"/>
</dbReference>
<keyword evidence="3" id="KW-0233">DNA recombination</keyword>
<dbReference type="GO" id="GO:0015074">
    <property type="term" value="P:DNA integration"/>
    <property type="evidence" value="ECO:0007669"/>
    <property type="project" value="InterPro"/>
</dbReference>
<proteinExistence type="inferred from homology"/>
<evidence type="ECO:0000256" key="2">
    <source>
        <dbReference type="ARBA" id="ARBA00023125"/>
    </source>
</evidence>
<feature type="domain" description="Tyr recombinase" evidence="5">
    <location>
        <begin position="116"/>
        <end position="307"/>
    </location>
</feature>
<protein>
    <submittedName>
        <fullName evidence="7">Integrase family protein</fullName>
    </submittedName>
</protein>
<dbReference type="InterPro" id="IPR044068">
    <property type="entry name" value="CB"/>
</dbReference>
<dbReference type="GO" id="GO:0003677">
    <property type="term" value="F:DNA binding"/>
    <property type="evidence" value="ECO:0007669"/>
    <property type="project" value="UniProtKB-UniRule"/>
</dbReference>
<evidence type="ECO:0000259" key="6">
    <source>
        <dbReference type="PROSITE" id="PS51900"/>
    </source>
</evidence>